<proteinExistence type="predicted"/>
<evidence type="ECO:0000313" key="3">
    <source>
        <dbReference type="Proteomes" id="UP001050691"/>
    </source>
</evidence>
<dbReference type="Proteomes" id="UP001050691">
    <property type="component" value="Unassembled WGS sequence"/>
</dbReference>
<dbReference type="GO" id="GO:0006694">
    <property type="term" value="P:steroid biosynthetic process"/>
    <property type="evidence" value="ECO:0007669"/>
    <property type="project" value="InterPro"/>
</dbReference>
<organism evidence="2 3">
    <name type="scientific">Clathrus columnatus</name>
    <dbReference type="NCBI Taxonomy" id="1419009"/>
    <lineage>
        <taxon>Eukaryota</taxon>
        <taxon>Fungi</taxon>
        <taxon>Dikarya</taxon>
        <taxon>Basidiomycota</taxon>
        <taxon>Agaricomycotina</taxon>
        <taxon>Agaricomycetes</taxon>
        <taxon>Phallomycetidae</taxon>
        <taxon>Phallales</taxon>
        <taxon>Clathraceae</taxon>
        <taxon>Clathrus</taxon>
    </lineage>
</organism>
<dbReference type="GO" id="GO:0016616">
    <property type="term" value="F:oxidoreductase activity, acting on the CH-OH group of donors, NAD or NADP as acceptor"/>
    <property type="evidence" value="ECO:0007669"/>
    <property type="project" value="InterPro"/>
</dbReference>
<reference evidence="2" key="1">
    <citation type="submission" date="2021-10" db="EMBL/GenBank/DDBJ databases">
        <title>De novo Genome Assembly of Clathrus columnatus (Basidiomycota, Fungi) Using Illumina and Nanopore Sequence Data.</title>
        <authorList>
            <person name="Ogiso-Tanaka E."/>
            <person name="Itagaki H."/>
            <person name="Hosoya T."/>
            <person name="Hosaka K."/>
        </authorList>
    </citation>
    <scope>NUCLEOTIDE SEQUENCE</scope>
    <source>
        <strain evidence="2">MO-923</strain>
    </source>
</reference>
<protein>
    <recommendedName>
        <fullName evidence="1">3-beta hydroxysteroid dehydrogenase/isomerase domain-containing protein</fullName>
    </recommendedName>
</protein>
<evidence type="ECO:0000313" key="2">
    <source>
        <dbReference type="EMBL" id="GJJ09490.1"/>
    </source>
</evidence>
<dbReference type="SUPFAM" id="SSF51735">
    <property type="entry name" value="NAD(P)-binding Rossmann-fold domains"/>
    <property type="match status" value="1"/>
</dbReference>
<dbReference type="InterPro" id="IPR002225">
    <property type="entry name" value="3Beta_OHSteriod_DH/Estase"/>
</dbReference>
<dbReference type="InterPro" id="IPR036291">
    <property type="entry name" value="NAD(P)-bd_dom_sf"/>
</dbReference>
<accession>A0AAV5AC33</accession>
<feature type="domain" description="3-beta hydroxysteroid dehydrogenase/isomerase" evidence="1">
    <location>
        <begin position="7"/>
        <end position="159"/>
    </location>
</feature>
<sequence length="159" mass="17133">METYLVIGRTIVKALLPRGSPVAVFDLVQRDFDEKVQYFSTDPIALGDAIKKSGATILFQTASPHYDAPVAVNYKVSVDDTKTLLEVASANGFIPVAQISFSTLGMPETSTNGFPFRKNSLSSYNKTKGITEELVLEANGKNGLLTVATRPSGIYGPQD</sequence>
<keyword evidence="3" id="KW-1185">Reference proteome</keyword>
<gene>
    <name evidence="2" type="ORF">Clacol_003713</name>
</gene>
<name>A0AAV5AC33_9AGAM</name>
<evidence type="ECO:0000259" key="1">
    <source>
        <dbReference type="Pfam" id="PF01073"/>
    </source>
</evidence>
<dbReference type="AlphaFoldDB" id="A0AAV5AC33"/>
<dbReference type="Gene3D" id="3.40.50.720">
    <property type="entry name" value="NAD(P)-binding Rossmann-like Domain"/>
    <property type="match status" value="1"/>
</dbReference>
<comment type="caution">
    <text evidence="2">The sequence shown here is derived from an EMBL/GenBank/DDBJ whole genome shotgun (WGS) entry which is preliminary data.</text>
</comment>
<dbReference type="Pfam" id="PF01073">
    <property type="entry name" value="3Beta_HSD"/>
    <property type="match status" value="1"/>
</dbReference>
<dbReference type="EMBL" id="BPWL01000004">
    <property type="protein sequence ID" value="GJJ09490.1"/>
    <property type="molecule type" value="Genomic_DNA"/>
</dbReference>